<accession>A0A542ZWZ4</accession>
<organism evidence="10 11">
    <name type="scientific">Rarobacter faecitabidus</name>
    <dbReference type="NCBI Taxonomy" id="13243"/>
    <lineage>
        <taxon>Bacteria</taxon>
        <taxon>Bacillati</taxon>
        <taxon>Actinomycetota</taxon>
        <taxon>Actinomycetes</taxon>
        <taxon>Micrococcales</taxon>
        <taxon>Rarobacteraceae</taxon>
        <taxon>Rarobacter</taxon>
    </lineage>
</organism>
<dbReference type="RefSeq" id="WP_142120128.1">
    <property type="nucleotide sequence ID" value="NZ_BAAASV010000002.1"/>
</dbReference>
<evidence type="ECO:0000313" key="11">
    <source>
        <dbReference type="Proteomes" id="UP000315389"/>
    </source>
</evidence>
<dbReference type="PIRSF" id="PIRSF005572">
    <property type="entry name" value="NifS"/>
    <property type="match status" value="1"/>
</dbReference>
<dbReference type="SUPFAM" id="SSF53383">
    <property type="entry name" value="PLP-dependent transferases"/>
    <property type="match status" value="1"/>
</dbReference>
<dbReference type="Pfam" id="PF00266">
    <property type="entry name" value="Aminotran_5"/>
    <property type="match status" value="1"/>
</dbReference>
<dbReference type="FunFam" id="3.40.640.10:FF:000084">
    <property type="entry name" value="IscS-like cysteine desulfurase"/>
    <property type="match status" value="1"/>
</dbReference>
<dbReference type="InterPro" id="IPR015424">
    <property type="entry name" value="PyrdxlP-dep_Trfase"/>
</dbReference>
<comment type="caution">
    <text evidence="10">The sequence shown here is derived from an EMBL/GenBank/DDBJ whole genome shotgun (WGS) entry which is preliminary data.</text>
</comment>
<evidence type="ECO:0000256" key="4">
    <source>
        <dbReference type="ARBA" id="ARBA00022723"/>
    </source>
</evidence>
<dbReference type="GO" id="GO:0031071">
    <property type="term" value="F:cysteine desulfurase activity"/>
    <property type="evidence" value="ECO:0007669"/>
    <property type="project" value="UniProtKB-EC"/>
</dbReference>
<dbReference type="InterPro" id="IPR015422">
    <property type="entry name" value="PyrdxlP-dep_Trfase_small"/>
</dbReference>
<name>A0A542ZWZ4_RARFA</name>
<dbReference type="EMBL" id="VFOS01000001">
    <property type="protein sequence ID" value="TQL64868.1"/>
    <property type="molecule type" value="Genomic_DNA"/>
</dbReference>
<keyword evidence="5" id="KW-0663">Pyridoxal phosphate</keyword>
<evidence type="ECO:0000256" key="8">
    <source>
        <dbReference type="ARBA" id="ARBA00050776"/>
    </source>
</evidence>
<dbReference type="Proteomes" id="UP000315389">
    <property type="component" value="Unassembled WGS sequence"/>
</dbReference>
<dbReference type="AlphaFoldDB" id="A0A542ZWZ4"/>
<evidence type="ECO:0000256" key="6">
    <source>
        <dbReference type="ARBA" id="ARBA00023004"/>
    </source>
</evidence>
<dbReference type="Gene3D" id="3.90.1150.10">
    <property type="entry name" value="Aspartate Aminotransferase, domain 1"/>
    <property type="match status" value="1"/>
</dbReference>
<comment type="cofactor">
    <cofactor evidence="1">
        <name>pyridoxal 5'-phosphate</name>
        <dbReference type="ChEBI" id="CHEBI:597326"/>
    </cofactor>
</comment>
<feature type="domain" description="Aminotransferase class V" evidence="9">
    <location>
        <begin position="4"/>
        <end position="375"/>
    </location>
</feature>
<dbReference type="GO" id="GO:0051536">
    <property type="term" value="F:iron-sulfur cluster binding"/>
    <property type="evidence" value="ECO:0007669"/>
    <property type="project" value="UniProtKB-KW"/>
</dbReference>
<evidence type="ECO:0000256" key="5">
    <source>
        <dbReference type="ARBA" id="ARBA00022898"/>
    </source>
</evidence>
<evidence type="ECO:0000256" key="3">
    <source>
        <dbReference type="ARBA" id="ARBA00022679"/>
    </source>
</evidence>
<dbReference type="PANTHER" id="PTHR11601">
    <property type="entry name" value="CYSTEINE DESULFURYLASE FAMILY MEMBER"/>
    <property type="match status" value="1"/>
</dbReference>
<evidence type="ECO:0000259" key="9">
    <source>
        <dbReference type="Pfam" id="PF00266"/>
    </source>
</evidence>
<gene>
    <name evidence="10" type="ORF">FB461_1394</name>
</gene>
<evidence type="ECO:0000256" key="1">
    <source>
        <dbReference type="ARBA" id="ARBA00001933"/>
    </source>
</evidence>
<comment type="similarity">
    <text evidence="2">Belongs to the class-V pyridoxal-phosphate-dependent aminotransferase family. NifS/IscS subfamily.</text>
</comment>
<dbReference type="OrthoDB" id="9808002at2"/>
<dbReference type="InterPro" id="IPR000192">
    <property type="entry name" value="Aminotrans_V_dom"/>
</dbReference>
<dbReference type="InterPro" id="IPR015421">
    <property type="entry name" value="PyrdxlP-dep_Trfase_major"/>
</dbReference>
<evidence type="ECO:0000313" key="10">
    <source>
        <dbReference type="EMBL" id="TQL64868.1"/>
    </source>
</evidence>
<comment type="catalytic activity">
    <reaction evidence="8">
        <text>(sulfur carrier)-H + L-cysteine = (sulfur carrier)-SH + L-alanine</text>
        <dbReference type="Rhea" id="RHEA:43892"/>
        <dbReference type="Rhea" id="RHEA-COMP:14737"/>
        <dbReference type="Rhea" id="RHEA-COMP:14739"/>
        <dbReference type="ChEBI" id="CHEBI:29917"/>
        <dbReference type="ChEBI" id="CHEBI:35235"/>
        <dbReference type="ChEBI" id="CHEBI:57972"/>
        <dbReference type="ChEBI" id="CHEBI:64428"/>
        <dbReference type="EC" id="2.8.1.7"/>
    </reaction>
</comment>
<proteinExistence type="inferred from homology"/>
<evidence type="ECO:0000256" key="7">
    <source>
        <dbReference type="ARBA" id="ARBA00023014"/>
    </source>
</evidence>
<evidence type="ECO:0000256" key="2">
    <source>
        <dbReference type="ARBA" id="ARBA00006490"/>
    </source>
</evidence>
<keyword evidence="11" id="KW-1185">Reference proteome</keyword>
<keyword evidence="4" id="KW-0479">Metal-binding</keyword>
<keyword evidence="6" id="KW-0408">Iron</keyword>
<dbReference type="Gene3D" id="1.10.260.50">
    <property type="match status" value="1"/>
</dbReference>
<dbReference type="InterPro" id="IPR016454">
    <property type="entry name" value="Cysteine_dSase"/>
</dbReference>
<sequence>MTPTYLDHAATTPMRRAAIEAYAEAATLAGNASSQHAQGRRARRVVEESREQIAALLGSRPSEIIFTSGGTEADNLAIKGVFLAQAQRGRKRVVISAVEHHAVLDPARWLQVHEGGEVTISPVDAAGRLDLDEFAATLRASSERTAVVSVMWANNETGTIQPIPAVVDLASRYGVPVHSDAVQAIGTQPVDFGASGLSAMTVGAHKVGGPVGVGALVARRDLPLTELTSGGGQERSVRSGTLDVAGVRAFAVALEETVRERAAEAERVAALRDRLIAGVREQVSGAQLRGVDPATDPTGRLASIANFTFAGCEGDSLLFSLDSRGICASTGSACQAGVPQASHVLLAMGIDEDTARGALRFSLGHTSTEQDVDELLAVLPEAVARARSAGLTTRANKPLTAVES</sequence>
<dbReference type="PANTHER" id="PTHR11601:SF34">
    <property type="entry name" value="CYSTEINE DESULFURASE"/>
    <property type="match status" value="1"/>
</dbReference>
<keyword evidence="3" id="KW-0808">Transferase</keyword>
<dbReference type="GO" id="GO:0046872">
    <property type="term" value="F:metal ion binding"/>
    <property type="evidence" value="ECO:0007669"/>
    <property type="project" value="UniProtKB-KW"/>
</dbReference>
<reference evidence="10 11" key="1">
    <citation type="submission" date="2019-06" db="EMBL/GenBank/DDBJ databases">
        <title>Sequencing the genomes of 1000 actinobacteria strains.</title>
        <authorList>
            <person name="Klenk H.-P."/>
        </authorList>
    </citation>
    <scope>NUCLEOTIDE SEQUENCE [LARGE SCALE GENOMIC DNA]</scope>
    <source>
        <strain evidence="10 11">DSM 4813</strain>
    </source>
</reference>
<dbReference type="Gene3D" id="3.40.640.10">
    <property type="entry name" value="Type I PLP-dependent aspartate aminotransferase-like (Major domain)"/>
    <property type="match status" value="1"/>
</dbReference>
<protein>
    <submittedName>
        <fullName evidence="10">Cysteine desulfurase</fullName>
    </submittedName>
</protein>
<keyword evidence="7" id="KW-0411">Iron-sulfur</keyword>